<dbReference type="Gene3D" id="2.40.30.170">
    <property type="match status" value="1"/>
</dbReference>
<protein>
    <submittedName>
        <fullName evidence="4">HlyD family efflux transporter periplasmic adaptor subunit</fullName>
    </submittedName>
</protein>
<proteinExistence type="predicted"/>
<organism evidence="4 5">
    <name type="scientific">Rhabdonatronobacter sediminivivens</name>
    <dbReference type="NCBI Taxonomy" id="2743469"/>
    <lineage>
        <taxon>Bacteria</taxon>
        <taxon>Pseudomonadati</taxon>
        <taxon>Pseudomonadota</taxon>
        <taxon>Alphaproteobacteria</taxon>
        <taxon>Rhodobacterales</taxon>
        <taxon>Paracoccaceae</taxon>
        <taxon>Rhabdonatronobacter</taxon>
    </lineage>
</organism>
<dbReference type="EMBL" id="JACBXS010000017">
    <property type="protein sequence ID" value="NYS25280.1"/>
    <property type="molecule type" value="Genomic_DNA"/>
</dbReference>
<dbReference type="InterPro" id="IPR058647">
    <property type="entry name" value="BSH_CzcB-like"/>
</dbReference>
<sequence length="621" mass="65986">MTLDLRLNPRGATGVSPDWAGFSDPADAGAFLEAWFSILLSEIDGVRSAVLMLESTAGTLVPAVQWPDASAAAPLVPLAQRLAQTPDRTLLVRDDGAQRIGFPLFIESHLHGVIALACDPLPPEALQAALRRLHWGSGWVHAIVQRSREMAATDAAERSGIALDMLAAAEDAEGLDGAMRGLVNELRLRLLADRAAVTLLQGRRLRLRAVSETAEADRRMRDMRSLHEAMNEARLQGRPLIWPDPADDGLSVLAAHRAHARRAGVAAMISLPLMLRGKLLGVITLERLQSGDAPGDQATAGAFTRAEVALAQALCASVAPAVHSRMRAHRLLSGRLVEMLGRGWTRLFGPGYPVLKLGAGLAVALALVLALLPWTVTLSAPARVLGEVQRAVVAPFDGYIEAAHLRAGDAVAAGDVIAVLDTRDLALEQSRLQAEAARIDSERLQTLAEGNRVGLAMLDARAASVQAELALVATRLDRAMLRAPLDGIIVSGDLGQSLGAPVSRGDVLFEVAAHESHIVALEVGEHDIDLIARGAEGRVALVGLSGAPLAIRIDHLGAVSDITRGQNAFMAEARFITPPPAALRPGMAGRARIDAGQASLFHALSRNLMLRLRHLLWRLSP</sequence>
<comment type="subcellular location">
    <subcellularLocation>
        <location evidence="1">Cell envelope</location>
    </subcellularLocation>
</comment>
<dbReference type="PANTHER" id="PTHR32347">
    <property type="entry name" value="EFFLUX SYSTEM COMPONENT YKNX-RELATED"/>
    <property type="match status" value="1"/>
</dbReference>
<dbReference type="InterPro" id="IPR003018">
    <property type="entry name" value="GAF"/>
</dbReference>
<dbReference type="Pfam" id="PF25973">
    <property type="entry name" value="BSH_CzcB"/>
    <property type="match status" value="1"/>
</dbReference>
<keyword evidence="2" id="KW-0175">Coiled coil</keyword>
<name>A0A7Z0KYJ9_9RHOB</name>
<dbReference type="Proteomes" id="UP000529417">
    <property type="component" value="Unassembled WGS sequence"/>
</dbReference>
<dbReference type="Gene3D" id="2.40.50.100">
    <property type="match status" value="1"/>
</dbReference>
<comment type="caution">
    <text evidence="4">The sequence shown here is derived from an EMBL/GenBank/DDBJ whole genome shotgun (WGS) entry which is preliminary data.</text>
</comment>
<dbReference type="GO" id="GO:0030313">
    <property type="term" value="C:cell envelope"/>
    <property type="evidence" value="ECO:0007669"/>
    <property type="project" value="UniProtKB-SubCell"/>
</dbReference>
<evidence type="ECO:0000313" key="4">
    <source>
        <dbReference type="EMBL" id="NYS25280.1"/>
    </source>
</evidence>
<gene>
    <name evidence="4" type="ORF">HUK65_09780</name>
</gene>
<dbReference type="SUPFAM" id="SSF55781">
    <property type="entry name" value="GAF domain-like"/>
    <property type="match status" value="1"/>
</dbReference>
<dbReference type="Gene3D" id="3.30.450.40">
    <property type="match status" value="1"/>
</dbReference>
<evidence type="ECO:0000259" key="3">
    <source>
        <dbReference type="SMART" id="SM00065"/>
    </source>
</evidence>
<dbReference type="AlphaFoldDB" id="A0A7Z0KYJ9"/>
<dbReference type="SUPFAM" id="SSF111369">
    <property type="entry name" value="HlyD-like secretion proteins"/>
    <property type="match status" value="1"/>
</dbReference>
<dbReference type="RefSeq" id="WP_179905987.1">
    <property type="nucleotide sequence ID" value="NZ_JACBXS010000017.1"/>
</dbReference>
<dbReference type="PANTHER" id="PTHR32347:SF23">
    <property type="entry name" value="BLL5650 PROTEIN"/>
    <property type="match status" value="1"/>
</dbReference>
<dbReference type="InterPro" id="IPR050465">
    <property type="entry name" value="UPF0194_transport"/>
</dbReference>
<accession>A0A7Z0KYJ9</accession>
<dbReference type="Pfam" id="PF01590">
    <property type="entry name" value="GAF"/>
    <property type="match status" value="1"/>
</dbReference>
<evidence type="ECO:0000256" key="1">
    <source>
        <dbReference type="ARBA" id="ARBA00004196"/>
    </source>
</evidence>
<dbReference type="InterPro" id="IPR029016">
    <property type="entry name" value="GAF-like_dom_sf"/>
</dbReference>
<keyword evidence="5" id="KW-1185">Reference proteome</keyword>
<dbReference type="SMART" id="SM00065">
    <property type="entry name" value="GAF"/>
    <property type="match status" value="1"/>
</dbReference>
<evidence type="ECO:0000313" key="5">
    <source>
        <dbReference type="Proteomes" id="UP000529417"/>
    </source>
</evidence>
<reference evidence="4 5" key="1">
    <citation type="journal article" date="2000" name="Arch. Microbiol.">
        <title>Rhodobaca bogoriensis gen. nov. and sp. nov., an alkaliphilic purple nonsulfur bacterium from African Rift Valley soda lakes.</title>
        <authorList>
            <person name="Milford A.D."/>
            <person name="Achenbach L.A."/>
            <person name="Jung D.O."/>
            <person name="Madigan M.T."/>
        </authorList>
    </citation>
    <scope>NUCLEOTIDE SEQUENCE [LARGE SCALE GENOMIC DNA]</scope>
    <source>
        <strain evidence="4 5">2376</strain>
    </source>
</reference>
<feature type="domain" description="GAF" evidence="3">
    <location>
        <begin position="174"/>
        <end position="332"/>
    </location>
</feature>
<evidence type="ECO:0000256" key="2">
    <source>
        <dbReference type="ARBA" id="ARBA00023054"/>
    </source>
</evidence>